<dbReference type="Pfam" id="PF13205">
    <property type="entry name" value="Big_5"/>
    <property type="match status" value="2"/>
</dbReference>
<dbReference type="EMBL" id="DROD01000152">
    <property type="protein sequence ID" value="HHJ51966.1"/>
    <property type="molecule type" value="Genomic_DNA"/>
</dbReference>
<dbReference type="InterPro" id="IPR026444">
    <property type="entry name" value="Secre_tail"/>
</dbReference>
<feature type="domain" description="SbsA Ig-like" evidence="2">
    <location>
        <begin position="308"/>
        <end position="413"/>
    </location>
</feature>
<dbReference type="Gene3D" id="2.60.40.1220">
    <property type="match status" value="1"/>
</dbReference>
<evidence type="ECO:0000313" key="4">
    <source>
        <dbReference type="EMBL" id="HHJ51966.1"/>
    </source>
</evidence>
<dbReference type="Proteomes" id="UP000886124">
    <property type="component" value="Unassembled WGS sequence"/>
</dbReference>
<evidence type="ECO:0000259" key="3">
    <source>
        <dbReference type="Pfam" id="PF18962"/>
    </source>
</evidence>
<comment type="caution">
    <text evidence="4">The sequence shown here is derived from an EMBL/GenBank/DDBJ whole genome shotgun (WGS) entry which is preliminary data.</text>
</comment>
<accession>A0A7V5PN56</accession>
<reference evidence="4" key="1">
    <citation type="journal article" date="2020" name="mSystems">
        <title>Genome- and Community-Level Interaction Insights into Carbon Utilization and Element Cycling Functions of Hydrothermarchaeota in Hydrothermal Sediment.</title>
        <authorList>
            <person name="Zhou Z."/>
            <person name="Liu Y."/>
            <person name="Xu W."/>
            <person name="Pan J."/>
            <person name="Luo Z.H."/>
            <person name="Li M."/>
        </authorList>
    </citation>
    <scope>NUCLEOTIDE SEQUENCE [LARGE SCALE GENOMIC DNA]</scope>
    <source>
        <strain evidence="4">HyVt-527</strain>
    </source>
</reference>
<feature type="non-terminal residue" evidence="4">
    <location>
        <position position="1"/>
    </location>
</feature>
<evidence type="ECO:0000259" key="2">
    <source>
        <dbReference type="Pfam" id="PF13205"/>
    </source>
</evidence>
<keyword evidence="1" id="KW-0732">Signal</keyword>
<feature type="domain" description="SbsA Ig-like" evidence="2">
    <location>
        <begin position="196"/>
        <end position="301"/>
    </location>
</feature>
<evidence type="ECO:0000256" key="1">
    <source>
        <dbReference type="ARBA" id="ARBA00022729"/>
    </source>
</evidence>
<dbReference type="AlphaFoldDB" id="A0A7V5PN56"/>
<dbReference type="InterPro" id="IPR032812">
    <property type="entry name" value="SbsA_Ig"/>
</dbReference>
<dbReference type="Gene3D" id="2.60.120.430">
    <property type="entry name" value="Galactose-binding lectin"/>
    <property type="match status" value="1"/>
</dbReference>
<gene>
    <name evidence="4" type="ORF">ENJ89_02115</name>
</gene>
<dbReference type="Gene3D" id="2.60.40.4070">
    <property type="match status" value="1"/>
</dbReference>
<protein>
    <submittedName>
        <fullName evidence="4">T9SS type A sorting domain-containing protein</fullName>
    </submittedName>
</protein>
<sequence length="707" mass="80231">DCPYCWSEWIQPGIDAGRMYTVGPGSYVLDDNNVWGNHVQIVERSRDVPWVDGFQFFSYASWKNHQYFEPAAEKFFTSRTKIKPLTYMNSEKPVSPVLTLEKQDSLTYKITFSSPVMLSVPQWFAVYRSEQAQPDTSTDKIIAVKYGDSTFTVYDQFDGLQDYNGKYHYYATALSRYWIESAPSNVEESDDIPSFAPTVTGTYPEQGQIIPVNDSPVFTFSKTIDTSSVKDAVHITPTAELAAIQWDDALKQMTLIFAQPLAFETQYTIKLDSVIKDINGRMLDGNGDGKEGDSFVLTFTTLPEDFLPPVIVGAYPPIDSLFTDFDVSGTMSVWFNEELNDTTLTADNVQLYHDSDLVESEWFHYVVDERSILTVQAKEDLLPDTDYQLVLRAGIADTSGNARAEDQTIEFHTSVYHNTERTMIDDFSLPAAWWQPTGSGSTHGVVGGDTKWGYTKNVFLPASNFHKAAYLKYHWKYDPSNPGYLIREYMPSTDKKNVEFDTTYVLQVYLYGDSSNNTFRFCIDEKHGSSWSDHEVSQWITIDWKGWRLVEWKLSDPNSVGSWISPDNQLNGNKYRIDSFQFGHDDSIGTVKGTLYLDDFRLVKKSSEPVGIASSDEQAPRSYNLEQNYPNPFNPVTTIPFQIPEAGHVKLTVFNILGQEVVELVNEQMMPGFYKVKLDGSGLASGSYIYRLSVNGHTFTRKMLLLK</sequence>
<dbReference type="NCBIfam" id="TIGR04183">
    <property type="entry name" value="Por_Secre_tail"/>
    <property type="match status" value="1"/>
</dbReference>
<dbReference type="InterPro" id="IPR014755">
    <property type="entry name" value="Cu-Rt/internalin_Ig-like"/>
</dbReference>
<feature type="domain" description="Secretion system C-terminal sorting" evidence="3">
    <location>
        <begin position="629"/>
        <end position="703"/>
    </location>
</feature>
<organism evidence="4">
    <name type="scientific">Caldithrix abyssi</name>
    <dbReference type="NCBI Taxonomy" id="187145"/>
    <lineage>
        <taxon>Bacteria</taxon>
        <taxon>Pseudomonadati</taxon>
        <taxon>Calditrichota</taxon>
        <taxon>Calditrichia</taxon>
        <taxon>Calditrichales</taxon>
        <taxon>Calditrichaceae</taxon>
        <taxon>Caldithrix</taxon>
    </lineage>
</organism>
<dbReference type="Pfam" id="PF18962">
    <property type="entry name" value="Por_Secre_tail"/>
    <property type="match status" value="1"/>
</dbReference>
<name>A0A7V5PN56_CALAY</name>
<proteinExistence type="predicted"/>